<name>A0A6V7QLH8_ANACO</name>
<reference evidence="1" key="1">
    <citation type="submission" date="2020-07" db="EMBL/GenBank/DDBJ databases">
        <authorList>
            <person name="Lin J."/>
        </authorList>
    </citation>
    <scope>NUCLEOTIDE SEQUENCE</scope>
</reference>
<accession>A0A6V7QLH8</accession>
<sequence>MLLSFGNDTFCSGEECSIPGGWLPVRFQHLRLVDTFGECRDKSESFWRELDAKRTRREARVEQGSIGTPVQMQNRLLSGCANLMLNTGTASDEYRYRARVPVPCVRADGLRGRVPITKLGAARVDFDVASRSRLSIRALSFHRWEAGRARGFLPFRLLAVVGLAFRGGLKFTEIIGIPPKIYTVDMFCCSAETRLHTRLGSAYKCHSGFGFCAFALMS</sequence>
<dbReference type="EMBL" id="LR862137">
    <property type="protein sequence ID" value="CAD1843983.1"/>
    <property type="molecule type" value="Genomic_DNA"/>
</dbReference>
<dbReference type="AlphaFoldDB" id="A0A6V7QLH8"/>
<protein>
    <submittedName>
        <fullName evidence="1">Uncharacterized protein</fullName>
    </submittedName>
</protein>
<proteinExistence type="predicted"/>
<evidence type="ECO:0000313" key="1">
    <source>
        <dbReference type="EMBL" id="CAD1843983.1"/>
    </source>
</evidence>
<gene>
    <name evidence="1" type="ORF">CB5_LOCUS27194</name>
</gene>
<organism evidence="1">
    <name type="scientific">Ananas comosus var. bracteatus</name>
    <name type="common">red pineapple</name>
    <dbReference type="NCBI Taxonomy" id="296719"/>
    <lineage>
        <taxon>Eukaryota</taxon>
        <taxon>Viridiplantae</taxon>
        <taxon>Streptophyta</taxon>
        <taxon>Embryophyta</taxon>
        <taxon>Tracheophyta</taxon>
        <taxon>Spermatophyta</taxon>
        <taxon>Magnoliopsida</taxon>
        <taxon>Liliopsida</taxon>
        <taxon>Poales</taxon>
        <taxon>Bromeliaceae</taxon>
        <taxon>Bromelioideae</taxon>
        <taxon>Ananas</taxon>
    </lineage>
</organism>